<name>A0A4T0FP69_9BASI</name>
<dbReference type="Pfam" id="PF00005">
    <property type="entry name" value="ABC_tran"/>
    <property type="match status" value="2"/>
</dbReference>
<dbReference type="GO" id="GO:0016887">
    <property type="term" value="F:ATP hydrolysis activity"/>
    <property type="evidence" value="ECO:0007669"/>
    <property type="project" value="InterPro"/>
</dbReference>
<dbReference type="SUPFAM" id="SSF52540">
    <property type="entry name" value="P-loop containing nucleoside triphosphate hydrolases"/>
    <property type="match status" value="2"/>
</dbReference>
<proteinExistence type="inferred from homology"/>
<evidence type="ECO:0000313" key="5">
    <source>
        <dbReference type="Proteomes" id="UP000310189"/>
    </source>
</evidence>
<dbReference type="GO" id="GO:0005524">
    <property type="term" value="F:ATP binding"/>
    <property type="evidence" value="ECO:0007669"/>
    <property type="project" value="InterPro"/>
</dbReference>
<sequence length="510" mass="56446">MSALFDARKCLFYALGHTTRTAKPIFRTPLTWTLHEGGQGAEKEAWAVIGPHSMRLVKALFKQSDKPVPATSLTHPLAAQQGVFPWETYSVANFSTRLSSASDGFVDYTARYGSLRGDETLTVSAYLQSRAELGGSRDDKREALVAGVARRLDLERLLDRPLIGLSNGQSRRLKIAHALLQQRSLLVLEEPYTGLDPPSRHRLSDLLHALHDAAAPSVLLLLKPSDELPEYITHVLHIGDDGCISMGPKKTVVEAVEKAQKIADGGSAYTTNAQVGLGETSDRVLVDMRNVTITHRNTPILNNISWKVRVGERWHLQGYNGSGKTTLLSLVTGDHPQSYTKDITLFDSPRNRIATTQLATLIGTASPEITAAFPRSTTLTAFDVVATGFSGVFCYRPTRDAEEVERVHHLLKELTPDVDPKTPYTQLSQSEKNCLLLARALVGKSPLLILDEPFQGMLPADLKRARKYLQTALNSDQAVVFVTHYEKEVPWDIEKGRYIRLKDGRVDFVH</sequence>
<comment type="similarity">
    <text evidence="1">Belongs to the ABC transporter superfamily.</text>
</comment>
<protein>
    <recommendedName>
        <fullName evidence="3">ABC transporter domain-containing protein</fullName>
    </recommendedName>
</protein>
<evidence type="ECO:0000313" key="4">
    <source>
        <dbReference type="EMBL" id="TIA90322.1"/>
    </source>
</evidence>
<dbReference type="PROSITE" id="PS50893">
    <property type="entry name" value="ABC_TRANSPORTER_2"/>
    <property type="match status" value="2"/>
</dbReference>
<keyword evidence="5" id="KW-1185">Reference proteome</keyword>
<evidence type="ECO:0000259" key="3">
    <source>
        <dbReference type="PROSITE" id="PS50893"/>
    </source>
</evidence>
<dbReference type="Proteomes" id="UP000310189">
    <property type="component" value="Unassembled WGS sequence"/>
</dbReference>
<dbReference type="Gene3D" id="3.40.50.300">
    <property type="entry name" value="P-loop containing nucleotide triphosphate hydrolases"/>
    <property type="match status" value="2"/>
</dbReference>
<dbReference type="InterPro" id="IPR027417">
    <property type="entry name" value="P-loop_NTPase"/>
</dbReference>
<feature type="domain" description="ABC transporter" evidence="3">
    <location>
        <begin position="286"/>
        <end position="509"/>
    </location>
</feature>
<gene>
    <name evidence="4" type="ORF">E3P99_01631</name>
</gene>
<feature type="domain" description="ABC transporter" evidence="3">
    <location>
        <begin position="2"/>
        <end position="265"/>
    </location>
</feature>
<comment type="caution">
    <text evidence="4">The sequence shown here is derived from an EMBL/GenBank/DDBJ whole genome shotgun (WGS) entry which is preliminary data.</text>
</comment>
<accession>A0A4T0FP69</accession>
<dbReference type="EMBL" id="SPNW01000020">
    <property type="protein sequence ID" value="TIA90322.1"/>
    <property type="molecule type" value="Genomic_DNA"/>
</dbReference>
<evidence type="ECO:0000256" key="2">
    <source>
        <dbReference type="ARBA" id="ARBA00022448"/>
    </source>
</evidence>
<dbReference type="OrthoDB" id="10255969at2759"/>
<reference evidence="4 5" key="1">
    <citation type="submission" date="2019-03" db="EMBL/GenBank/DDBJ databases">
        <title>Sequencing 23 genomes of Wallemia ichthyophaga.</title>
        <authorList>
            <person name="Gostincar C."/>
        </authorList>
    </citation>
    <scope>NUCLEOTIDE SEQUENCE [LARGE SCALE GENOMIC DNA]</scope>
    <source>
        <strain evidence="4 5">EXF-5753</strain>
    </source>
</reference>
<dbReference type="PANTHER" id="PTHR43117">
    <property type="entry name" value="OSMOPROTECTANT IMPORT ATP-BINDING PROTEIN OSMV"/>
    <property type="match status" value="1"/>
</dbReference>
<dbReference type="AlphaFoldDB" id="A0A4T0FP69"/>
<keyword evidence="2" id="KW-0813">Transport</keyword>
<organism evidence="4 5">
    <name type="scientific">Wallemia hederae</name>
    <dbReference type="NCBI Taxonomy" id="1540922"/>
    <lineage>
        <taxon>Eukaryota</taxon>
        <taxon>Fungi</taxon>
        <taxon>Dikarya</taxon>
        <taxon>Basidiomycota</taxon>
        <taxon>Wallemiomycotina</taxon>
        <taxon>Wallemiomycetes</taxon>
        <taxon>Wallemiales</taxon>
        <taxon>Wallemiaceae</taxon>
        <taxon>Wallemia</taxon>
    </lineage>
</organism>
<evidence type="ECO:0000256" key="1">
    <source>
        <dbReference type="ARBA" id="ARBA00005417"/>
    </source>
</evidence>
<dbReference type="InterPro" id="IPR003439">
    <property type="entry name" value="ABC_transporter-like_ATP-bd"/>
</dbReference>
<dbReference type="PANTHER" id="PTHR43117:SF4">
    <property type="entry name" value="OSMOPROTECTANT IMPORT ATP-BINDING PROTEIN OSMV"/>
    <property type="match status" value="1"/>
</dbReference>